<keyword evidence="2" id="KW-0812">Transmembrane</keyword>
<evidence type="ECO:0000313" key="4">
    <source>
        <dbReference type="Proteomes" id="UP000789342"/>
    </source>
</evidence>
<reference evidence="3" key="1">
    <citation type="submission" date="2021-06" db="EMBL/GenBank/DDBJ databases">
        <authorList>
            <person name="Kallberg Y."/>
            <person name="Tangrot J."/>
            <person name="Rosling A."/>
        </authorList>
    </citation>
    <scope>NUCLEOTIDE SEQUENCE</scope>
    <source>
        <strain evidence="3">CL551</strain>
    </source>
</reference>
<name>A0A9N9B450_9GLOM</name>
<evidence type="ECO:0000313" key="3">
    <source>
        <dbReference type="EMBL" id="CAG8552724.1"/>
    </source>
</evidence>
<keyword evidence="2" id="KW-1133">Transmembrane helix</keyword>
<feature type="compositionally biased region" description="Low complexity" evidence="1">
    <location>
        <begin position="383"/>
        <end position="395"/>
    </location>
</feature>
<evidence type="ECO:0000256" key="2">
    <source>
        <dbReference type="SAM" id="Phobius"/>
    </source>
</evidence>
<dbReference type="Proteomes" id="UP000789342">
    <property type="component" value="Unassembled WGS sequence"/>
</dbReference>
<proteinExistence type="predicted"/>
<evidence type="ECO:0000256" key="1">
    <source>
        <dbReference type="SAM" id="MobiDB-lite"/>
    </source>
</evidence>
<sequence>MTTFDNDTTNYNNFVIFNVSHLNRALSTTFVLLWSVYFIFSQSTPSQPPPVIRQWASISLRGIGVSLLLFSMAFEILGNLVAYSNSDIRNAPSMLSGSSKVASSMLWMFALGFKSVTLFISITRYSPLTNALSKEPIISNAQKKLCNFINIFNGFVCYPSFIIIIVVFGDNNGINLALLIPCLHYIIQLLIVELMFLSLNRRMMTVLNEGLLVGRQAIQRIRKYRSRNWFIIGFLVIEILSLLVYSIDLMMDNVISRNFTLAVIMFEVISISSSLVYGAITLILGPHHKSTQSMLIYEGSPIASMNTPYQGHGQNHSLSDFTNSMVAGGDNNYHNQRRGTSSILPGFTSIRLKSYFQRHNDSAPLSFVFPKPPSQAPLNKLTNDSSSDRSYSSNNSDEKPPSSIDTNNGIIVNKIVIHRPGNSLEFKQPELAVINDNSGKPDRFSAIYF</sequence>
<feature type="transmembrane region" description="Helical" evidence="2">
    <location>
        <begin position="174"/>
        <end position="197"/>
    </location>
</feature>
<feature type="transmembrane region" description="Helical" evidence="2">
    <location>
        <begin position="60"/>
        <end position="84"/>
    </location>
</feature>
<dbReference type="AlphaFoldDB" id="A0A9N9B450"/>
<feature type="transmembrane region" description="Helical" evidence="2">
    <location>
        <begin position="259"/>
        <end position="284"/>
    </location>
</feature>
<keyword evidence="2" id="KW-0472">Membrane</keyword>
<feature type="transmembrane region" description="Helical" evidence="2">
    <location>
        <begin position="229"/>
        <end position="247"/>
    </location>
</feature>
<accession>A0A9N9B450</accession>
<gene>
    <name evidence="3" type="ORF">AMORRO_LOCUS5651</name>
</gene>
<keyword evidence="4" id="KW-1185">Reference proteome</keyword>
<feature type="region of interest" description="Disordered" evidence="1">
    <location>
        <begin position="366"/>
        <end position="407"/>
    </location>
</feature>
<organism evidence="3 4">
    <name type="scientific">Acaulospora morrowiae</name>
    <dbReference type="NCBI Taxonomy" id="94023"/>
    <lineage>
        <taxon>Eukaryota</taxon>
        <taxon>Fungi</taxon>
        <taxon>Fungi incertae sedis</taxon>
        <taxon>Mucoromycota</taxon>
        <taxon>Glomeromycotina</taxon>
        <taxon>Glomeromycetes</taxon>
        <taxon>Diversisporales</taxon>
        <taxon>Acaulosporaceae</taxon>
        <taxon>Acaulospora</taxon>
    </lineage>
</organism>
<comment type="caution">
    <text evidence="3">The sequence shown here is derived from an EMBL/GenBank/DDBJ whole genome shotgun (WGS) entry which is preliminary data.</text>
</comment>
<feature type="transmembrane region" description="Helical" evidence="2">
    <location>
        <begin position="145"/>
        <end position="168"/>
    </location>
</feature>
<protein>
    <submittedName>
        <fullName evidence="3">5800_t:CDS:1</fullName>
    </submittedName>
</protein>
<dbReference type="EMBL" id="CAJVPV010003471">
    <property type="protein sequence ID" value="CAG8552724.1"/>
    <property type="molecule type" value="Genomic_DNA"/>
</dbReference>
<dbReference type="OrthoDB" id="2326405at2759"/>
<feature type="transmembrane region" description="Helical" evidence="2">
    <location>
        <begin position="104"/>
        <end position="125"/>
    </location>
</feature>